<evidence type="ECO:0000259" key="5">
    <source>
        <dbReference type="PROSITE" id="PS50404"/>
    </source>
</evidence>
<dbReference type="InterPro" id="IPR040079">
    <property type="entry name" value="Glutathione_S-Trfase"/>
</dbReference>
<dbReference type="STRING" id="1526571.AT746_07375"/>
<evidence type="ECO:0000313" key="8">
    <source>
        <dbReference type="Proteomes" id="UP000068447"/>
    </source>
</evidence>
<dbReference type="Pfam" id="PF00043">
    <property type="entry name" value="GST_C"/>
    <property type="match status" value="1"/>
</dbReference>
<dbReference type="GO" id="GO:0004601">
    <property type="term" value="F:peroxidase activity"/>
    <property type="evidence" value="ECO:0007669"/>
    <property type="project" value="UniProtKB-ARBA"/>
</dbReference>
<evidence type="ECO:0000313" key="7">
    <source>
        <dbReference type="EMBL" id="ALS98104.1"/>
    </source>
</evidence>
<sequence>MLTLHHLNNSRSQRILWLLEELGLDYQIQHYQRDSKTMLAPDSLKAVHPLGKSPLLTDGDKVLAESGAIIHYLCSRYGKQDWIPAESGDEHEAYHYWLHFAEGSLMPPMLLKLVMDKVRTSPMPFFIRPVARKIADKAMKSFIGPNLKNNFAFVEQQLEGRQWLAGHQPTGADIQMSFPLEAAVARGLAEEQTHPNICAYVAQIHSREAYQKALKAGGEYAYA</sequence>
<dbReference type="SUPFAM" id="SSF52833">
    <property type="entry name" value="Thioredoxin-like"/>
    <property type="match status" value="1"/>
</dbReference>
<dbReference type="OrthoDB" id="9810080at2"/>
<dbReference type="SFLD" id="SFLDG00358">
    <property type="entry name" value="Main_(cytGST)"/>
    <property type="match status" value="1"/>
</dbReference>
<evidence type="ECO:0000256" key="4">
    <source>
        <dbReference type="RuleBase" id="RU003494"/>
    </source>
</evidence>
<dbReference type="KEGG" id="lal:AT746_07375"/>
<dbReference type="InterPro" id="IPR010987">
    <property type="entry name" value="Glutathione-S-Trfase_C-like"/>
</dbReference>
<dbReference type="CDD" id="cd03189">
    <property type="entry name" value="GST_C_GTT1_like"/>
    <property type="match status" value="1"/>
</dbReference>
<feature type="domain" description="GST N-terminal" evidence="5">
    <location>
        <begin position="1"/>
        <end position="81"/>
    </location>
</feature>
<dbReference type="Gene3D" id="3.40.30.10">
    <property type="entry name" value="Glutaredoxin"/>
    <property type="match status" value="1"/>
</dbReference>
<evidence type="ECO:0000259" key="6">
    <source>
        <dbReference type="PROSITE" id="PS50405"/>
    </source>
</evidence>
<dbReference type="InterPro" id="IPR004046">
    <property type="entry name" value="GST_C"/>
</dbReference>
<dbReference type="Proteomes" id="UP000068447">
    <property type="component" value="Chromosome"/>
</dbReference>
<dbReference type="PANTHER" id="PTHR44051:SF9">
    <property type="entry name" value="GLUTATHIONE S-TRANSFERASE 1"/>
    <property type="match status" value="1"/>
</dbReference>
<dbReference type="InterPro" id="IPR036249">
    <property type="entry name" value="Thioredoxin-like_sf"/>
</dbReference>
<dbReference type="Gene3D" id="1.20.1050.10">
    <property type="match status" value="1"/>
</dbReference>
<dbReference type="PROSITE" id="PS50404">
    <property type="entry name" value="GST_NTER"/>
    <property type="match status" value="1"/>
</dbReference>
<accession>A0A0U3AYP9</accession>
<dbReference type="Pfam" id="PF02798">
    <property type="entry name" value="GST_N"/>
    <property type="match status" value="1"/>
</dbReference>
<dbReference type="SFLD" id="SFLDS00019">
    <property type="entry name" value="Glutathione_Transferase_(cytos"/>
    <property type="match status" value="1"/>
</dbReference>
<dbReference type="AlphaFoldDB" id="A0A0U3AYP9"/>
<dbReference type="PANTHER" id="PTHR44051">
    <property type="entry name" value="GLUTATHIONE S-TRANSFERASE-RELATED"/>
    <property type="match status" value="1"/>
</dbReference>
<dbReference type="InterPro" id="IPR036282">
    <property type="entry name" value="Glutathione-S-Trfase_C_sf"/>
</dbReference>
<gene>
    <name evidence="7" type="ORF">AT746_07375</name>
</gene>
<reference evidence="7 8" key="1">
    <citation type="submission" date="2015-12" db="EMBL/GenBank/DDBJ databases">
        <title>Complete genome of Lacimicrobium alkaliphilum KCTC 32984.</title>
        <authorList>
            <person name="Kim S.-G."/>
            <person name="Lee Y.-J."/>
        </authorList>
    </citation>
    <scope>NUCLEOTIDE SEQUENCE [LARGE SCALE GENOMIC DNA]</scope>
    <source>
        <strain evidence="7 8">YelD216</strain>
    </source>
</reference>
<evidence type="ECO:0000256" key="3">
    <source>
        <dbReference type="ARBA" id="ARBA00047960"/>
    </source>
</evidence>
<dbReference type="GO" id="GO:0004364">
    <property type="term" value="F:glutathione transferase activity"/>
    <property type="evidence" value="ECO:0007669"/>
    <property type="project" value="UniProtKB-EC"/>
</dbReference>
<keyword evidence="2 7" id="KW-0808">Transferase</keyword>
<evidence type="ECO:0000256" key="2">
    <source>
        <dbReference type="ARBA" id="ARBA00022679"/>
    </source>
</evidence>
<dbReference type="InterPro" id="IPR004045">
    <property type="entry name" value="Glutathione_S-Trfase_N"/>
</dbReference>
<dbReference type="CDD" id="cd03046">
    <property type="entry name" value="GST_N_GTT1_like"/>
    <property type="match status" value="1"/>
</dbReference>
<dbReference type="SUPFAM" id="SSF47616">
    <property type="entry name" value="GST C-terminal domain-like"/>
    <property type="match status" value="1"/>
</dbReference>
<dbReference type="RefSeq" id="WP_062478508.1">
    <property type="nucleotide sequence ID" value="NZ_CP013650.1"/>
</dbReference>
<proteinExistence type="inferred from homology"/>
<keyword evidence="8" id="KW-1185">Reference proteome</keyword>
<dbReference type="EMBL" id="CP013650">
    <property type="protein sequence ID" value="ALS98104.1"/>
    <property type="molecule type" value="Genomic_DNA"/>
</dbReference>
<dbReference type="SFLD" id="SFLDG01150">
    <property type="entry name" value="Main.1:_Beta-like"/>
    <property type="match status" value="1"/>
</dbReference>
<feature type="domain" description="GST C-terminal" evidence="6">
    <location>
        <begin position="87"/>
        <end position="223"/>
    </location>
</feature>
<comment type="similarity">
    <text evidence="4">Belongs to the GST superfamily.</text>
</comment>
<organism evidence="7 8">
    <name type="scientific">Lacimicrobium alkaliphilum</name>
    <dbReference type="NCBI Taxonomy" id="1526571"/>
    <lineage>
        <taxon>Bacteria</taxon>
        <taxon>Pseudomonadati</taxon>
        <taxon>Pseudomonadota</taxon>
        <taxon>Gammaproteobacteria</taxon>
        <taxon>Alteromonadales</taxon>
        <taxon>Alteromonadaceae</taxon>
        <taxon>Lacimicrobium</taxon>
    </lineage>
</organism>
<dbReference type="EC" id="2.5.1.18" evidence="1"/>
<dbReference type="GO" id="GO:0005737">
    <property type="term" value="C:cytoplasm"/>
    <property type="evidence" value="ECO:0007669"/>
    <property type="project" value="UniProtKB-ARBA"/>
</dbReference>
<name>A0A0U3AYP9_9ALTE</name>
<comment type="catalytic activity">
    <reaction evidence="3">
        <text>RX + glutathione = an S-substituted glutathione + a halide anion + H(+)</text>
        <dbReference type="Rhea" id="RHEA:16437"/>
        <dbReference type="ChEBI" id="CHEBI:15378"/>
        <dbReference type="ChEBI" id="CHEBI:16042"/>
        <dbReference type="ChEBI" id="CHEBI:17792"/>
        <dbReference type="ChEBI" id="CHEBI:57925"/>
        <dbReference type="ChEBI" id="CHEBI:90779"/>
        <dbReference type="EC" id="2.5.1.18"/>
    </reaction>
</comment>
<dbReference type="FunFam" id="3.40.30.10:FF:000156">
    <property type="entry name" value="Glutathione S-transferase 1"/>
    <property type="match status" value="1"/>
</dbReference>
<evidence type="ECO:0000256" key="1">
    <source>
        <dbReference type="ARBA" id="ARBA00012452"/>
    </source>
</evidence>
<dbReference type="PROSITE" id="PS50405">
    <property type="entry name" value="GST_CTER"/>
    <property type="match status" value="1"/>
</dbReference>
<protein>
    <recommendedName>
        <fullName evidence="1">glutathione transferase</fullName>
        <ecNumber evidence="1">2.5.1.18</ecNumber>
    </recommendedName>
</protein>